<dbReference type="PROSITE" id="PS51155">
    <property type="entry name" value="CHIT_BIND_RR_2"/>
    <property type="match status" value="1"/>
</dbReference>
<keyword evidence="5" id="KW-1185">Reference proteome</keyword>
<feature type="chain" id="PRO_5043888679" evidence="3">
    <location>
        <begin position="24"/>
        <end position="333"/>
    </location>
</feature>
<evidence type="ECO:0000256" key="3">
    <source>
        <dbReference type="SAM" id="SignalP"/>
    </source>
</evidence>
<feature type="region of interest" description="Disordered" evidence="2">
    <location>
        <begin position="49"/>
        <end position="132"/>
    </location>
</feature>
<feature type="signal peptide" evidence="3">
    <location>
        <begin position="1"/>
        <end position="23"/>
    </location>
</feature>
<dbReference type="AlphaFoldDB" id="A0AAV8XTY0"/>
<comment type="caution">
    <text evidence="4">The sequence shown here is derived from an EMBL/GenBank/DDBJ whole genome shotgun (WGS) entry which is preliminary data.</text>
</comment>
<evidence type="ECO:0000256" key="2">
    <source>
        <dbReference type="SAM" id="MobiDB-lite"/>
    </source>
</evidence>
<evidence type="ECO:0000313" key="4">
    <source>
        <dbReference type="EMBL" id="KAJ8942558.1"/>
    </source>
</evidence>
<keyword evidence="1" id="KW-0193">Cuticle</keyword>
<organism evidence="4 5">
    <name type="scientific">Aromia moschata</name>
    <dbReference type="NCBI Taxonomy" id="1265417"/>
    <lineage>
        <taxon>Eukaryota</taxon>
        <taxon>Metazoa</taxon>
        <taxon>Ecdysozoa</taxon>
        <taxon>Arthropoda</taxon>
        <taxon>Hexapoda</taxon>
        <taxon>Insecta</taxon>
        <taxon>Pterygota</taxon>
        <taxon>Neoptera</taxon>
        <taxon>Endopterygota</taxon>
        <taxon>Coleoptera</taxon>
        <taxon>Polyphaga</taxon>
        <taxon>Cucujiformia</taxon>
        <taxon>Chrysomeloidea</taxon>
        <taxon>Cerambycidae</taxon>
        <taxon>Cerambycinae</taxon>
        <taxon>Callichromatini</taxon>
        <taxon>Aromia</taxon>
    </lineage>
</organism>
<keyword evidence="3" id="KW-0732">Signal</keyword>
<evidence type="ECO:0000313" key="5">
    <source>
        <dbReference type="Proteomes" id="UP001162162"/>
    </source>
</evidence>
<accession>A0AAV8XTY0</accession>
<name>A0AAV8XTY0_9CUCU</name>
<feature type="compositionally biased region" description="Polar residues" evidence="2">
    <location>
        <begin position="105"/>
        <end position="130"/>
    </location>
</feature>
<feature type="compositionally biased region" description="Polar residues" evidence="2">
    <location>
        <begin position="63"/>
        <end position="85"/>
    </location>
</feature>
<dbReference type="InterPro" id="IPR000618">
    <property type="entry name" value="Insect_cuticle"/>
</dbReference>
<dbReference type="GO" id="GO:0042302">
    <property type="term" value="F:structural constituent of cuticle"/>
    <property type="evidence" value="ECO:0007669"/>
    <property type="project" value="UniProtKB-UniRule"/>
</dbReference>
<dbReference type="Proteomes" id="UP001162162">
    <property type="component" value="Unassembled WGS sequence"/>
</dbReference>
<sequence length="333" mass="37123">MKRYGEAIKATITLCALVAVAYAAVQPQTQPFKFQNRRYNPQNAASALSGFPARTYSPRPAAPTTSHPSRYASYSGNSQYNSDNSGAYRPQFAGSARASDEGQYTPDNSGSYSPSQDQYSSTNSAYNSRTGYPYRYASSNEGRYDADNSGAYYQSDNSGSYYHDNTGIYIHDNSGDYFHIHNPYEHQEEKYVHKGGEYIHPKNYVSIPPAGGYGAPVNLQRGNAAGLYDNRNYKIIRKIEHVGDDLYDYLYETENGIYAEEDGKIGNKGKKEEAIRAKGYFTYTGPDSIIYTVNYTADENGFLPDADHIPTPPPVPEHIERSLAYQRSIGELE</sequence>
<dbReference type="Pfam" id="PF00379">
    <property type="entry name" value="Chitin_bind_4"/>
    <property type="match status" value="1"/>
</dbReference>
<gene>
    <name evidence="4" type="ORF">NQ318_021960</name>
</gene>
<proteinExistence type="predicted"/>
<protein>
    <submittedName>
        <fullName evidence="4">Uncharacterized protein</fullName>
    </submittedName>
</protein>
<dbReference type="EMBL" id="JAPWTK010000321">
    <property type="protein sequence ID" value="KAJ8942558.1"/>
    <property type="molecule type" value="Genomic_DNA"/>
</dbReference>
<reference evidence="4" key="1">
    <citation type="journal article" date="2023" name="Insect Mol. Biol.">
        <title>Genome sequencing provides insights into the evolution of gene families encoding plant cell wall-degrading enzymes in longhorned beetles.</title>
        <authorList>
            <person name="Shin N.R."/>
            <person name="Okamura Y."/>
            <person name="Kirsch R."/>
            <person name="Pauchet Y."/>
        </authorList>
    </citation>
    <scope>NUCLEOTIDE SEQUENCE</scope>
    <source>
        <strain evidence="4">AMC_N1</strain>
    </source>
</reference>
<evidence type="ECO:0000256" key="1">
    <source>
        <dbReference type="PROSITE-ProRule" id="PRU00497"/>
    </source>
</evidence>